<proteinExistence type="predicted"/>
<sequence length="313" mass="34541">MPFFGRRRSNAPRLPPELDDIAVGNARRRLTAPSSPAQLDLAVALVEDLVHDAGHDWDRRTHRLAVLAEAAGQGLPHAWRRRRPGSQDALVLHAWSDLVHARRDGSAGRLTTAIDTCNRAAELRPADPVPWVVLLGLLRLQGRPATDLRPVWWEIKDRDPWNREGHLQLLGYLSPEECGSSAKSMDFIEEVRATAPVGSPVCGLELVALVERYQRTMSKGGLEALGANFLWTQQQAARALDHAVAGWLQPGFLCHAAALADLNMLAYALIRADRLTEAADVLRALGGVATARPWGWDGDPLERFSHWHTRLLG</sequence>
<evidence type="ECO:0008006" key="3">
    <source>
        <dbReference type="Google" id="ProtNLM"/>
    </source>
</evidence>
<reference evidence="1 2" key="1">
    <citation type="submission" date="2016-07" db="EMBL/GenBank/DDBJ databases">
        <title>Draft genome of Streptomyces diastatochromogenes.</title>
        <authorList>
            <person name="Podduturi R."/>
            <person name="Lukassen M.B."/>
            <person name="Clausen N."/>
            <person name="Nielsen J.L."/>
            <person name="Jorgensen N.O."/>
        </authorList>
    </citation>
    <scope>NUCLEOTIDE SEQUENCE [LARGE SCALE GENOMIC DNA]</scope>
    <source>
        <strain evidence="1 2">DSM 40608</strain>
    </source>
</reference>
<name>A0A233S0A1_STRDA</name>
<evidence type="ECO:0000313" key="2">
    <source>
        <dbReference type="Proteomes" id="UP000215483"/>
    </source>
</evidence>
<dbReference type="AlphaFoldDB" id="A0A233S0A1"/>
<keyword evidence="2" id="KW-1185">Reference proteome</keyword>
<accession>A0A233S0A1</accession>
<gene>
    <name evidence="1" type="ORF">BEK98_40175</name>
</gene>
<dbReference type="OrthoDB" id="7057927at2"/>
<evidence type="ECO:0000313" key="1">
    <source>
        <dbReference type="EMBL" id="OXY89053.1"/>
    </source>
</evidence>
<organism evidence="1 2">
    <name type="scientific">Streptomyces diastatochromogenes</name>
    <dbReference type="NCBI Taxonomy" id="42236"/>
    <lineage>
        <taxon>Bacteria</taxon>
        <taxon>Bacillati</taxon>
        <taxon>Actinomycetota</taxon>
        <taxon>Actinomycetes</taxon>
        <taxon>Kitasatosporales</taxon>
        <taxon>Streptomycetaceae</taxon>
        <taxon>Streptomyces</taxon>
    </lineage>
</organism>
<dbReference type="EMBL" id="MCGQ01000049">
    <property type="protein sequence ID" value="OXY89053.1"/>
    <property type="molecule type" value="Genomic_DNA"/>
</dbReference>
<dbReference type="Proteomes" id="UP000215483">
    <property type="component" value="Unassembled WGS sequence"/>
</dbReference>
<protein>
    <recommendedName>
        <fullName evidence="3">Tetratricopeptide repeat protein</fullName>
    </recommendedName>
</protein>
<comment type="caution">
    <text evidence="1">The sequence shown here is derived from an EMBL/GenBank/DDBJ whole genome shotgun (WGS) entry which is preliminary data.</text>
</comment>